<evidence type="ECO:0000313" key="3">
    <source>
        <dbReference type="Proteomes" id="UP000696485"/>
    </source>
</evidence>
<dbReference type="CDD" id="cd18724">
    <property type="entry name" value="PIN_LabA-like"/>
    <property type="match status" value="1"/>
</dbReference>
<protein>
    <submittedName>
        <fullName evidence="2">Uncharacterized protein</fullName>
    </submittedName>
</protein>
<proteinExistence type="predicted"/>
<dbReference type="EMBL" id="JAAAUY010000729">
    <property type="protein sequence ID" value="KAF9326850.1"/>
    <property type="molecule type" value="Genomic_DNA"/>
</dbReference>
<evidence type="ECO:0000256" key="1">
    <source>
        <dbReference type="SAM" id="MobiDB-lite"/>
    </source>
</evidence>
<dbReference type="Proteomes" id="UP000696485">
    <property type="component" value="Unassembled WGS sequence"/>
</dbReference>
<keyword evidence="3" id="KW-1185">Reference proteome</keyword>
<dbReference type="AlphaFoldDB" id="A0A9P5SI60"/>
<evidence type="ECO:0000313" key="2">
    <source>
        <dbReference type="EMBL" id="KAF9326850.1"/>
    </source>
</evidence>
<feature type="compositionally biased region" description="Low complexity" evidence="1">
    <location>
        <begin position="236"/>
        <end position="256"/>
    </location>
</feature>
<feature type="region of interest" description="Disordered" evidence="1">
    <location>
        <begin position="175"/>
        <end position="194"/>
    </location>
</feature>
<name>A0A9P5SI60_9FUNG</name>
<reference evidence="2" key="1">
    <citation type="journal article" date="2020" name="Fungal Divers.">
        <title>Resolving the Mortierellaceae phylogeny through synthesis of multi-gene phylogenetics and phylogenomics.</title>
        <authorList>
            <person name="Vandepol N."/>
            <person name="Liber J."/>
            <person name="Desiro A."/>
            <person name="Na H."/>
            <person name="Kennedy M."/>
            <person name="Barry K."/>
            <person name="Grigoriev I.V."/>
            <person name="Miller A.N."/>
            <person name="O'Donnell K."/>
            <person name="Stajich J.E."/>
            <person name="Bonito G."/>
        </authorList>
    </citation>
    <scope>NUCLEOTIDE SEQUENCE</scope>
    <source>
        <strain evidence="2">NVP1</strain>
    </source>
</reference>
<gene>
    <name evidence="2" type="ORF">BG006_009764</name>
</gene>
<feature type="region of interest" description="Disordered" evidence="1">
    <location>
        <begin position="74"/>
        <end position="110"/>
    </location>
</feature>
<feature type="region of interest" description="Disordered" evidence="1">
    <location>
        <begin position="199"/>
        <end position="256"/>
    </location>
</feature>
<comment type="caution">
    <text evidence="2">The sequence shown here is derived from an EMBL/GenBank/DDBJ whole genome shotgun (WGS) entry which is preliminary data.</text>
</comment>
<accession>A0A9P5SI60</accession>
<sequence length="479" mass="54755">MENVDVYFMEETKAKTDPKNIHAIENKSRTRRQASTPTKKWHWTLRGTMIDMERLFRTERLAQEERRLEITTTTVKTRRPSKTLDSGTEDDDHRANSWPGNSAITRKPPSKTFWSKNSEYIQKPHVIQTKPLDALCAPTTSAQRTSEEPLSPLSPLSHLVAMRFYHYYERMVPSQPPTLHHHHHLDKRNQDDDNTKITILKASPSSSQRDEHSTDSEEEIVLYPRSSRASNDVKPTKAASPTTPSTDCPTTTSTDMTPVKARPVMVKSRTFRPKFDYASFFSLLQRSRPTERRILVGSAPLFQELDVAMEYQYETKILRRVRKFVQGELGTVPVPIKQPRYVPSDTLILSNNNYYNTDPSSGLNSHPYHEPAVMVLATGDGGDSEFGGEGFYGVIKRALGRGWQVEIVSWEDQLSGVYIELAQEYKYPPENEYTGVYRPTYQQLGRYPSHPLQPSLGRKGSLRIICLDWVGKQFTQSCA</sequence>
<organism evidence="2 3">
    <name type="scientific">Podila minutissima</name>
    <dbReference type="NCBI Taxonomy" id="64525"/>
    <lineage>
        <taxon>Eukaryota</taxon>
        <taxon>Fungi</taxon>
        <taxon>Fungi incertae sedis</taxon>
        <taxon>Mucoromycota</taxon>
        <taxon>Mortierellomycotina</taxon>
        <taxon>Mortierellomycetes</taxon>
        <taxon>Mortierellales</taxon>
        <taxon>Mortierellaceae</taxon>
        <taxon>Podila</taxon>
    </lineage>
</organism>